<evidence type="ECO:0000313" key="3">
    <source>
        <dbReference type="Proteomes" id="UP001447188"/>
    </source>
</evidence>
<dbReference type="EMBL" id="JBBBZM010000318">
    <property type="protein sequence ID" value="KAL0631008.1"/>
    <property type="molecule type" value="Genomic_DNA"/>
</dbReference>
<feature type="domain" description="CHAT" evidence="1">
    <location>
        <begin position="585"/>
        <end position="877"/>
    </location>
</feature>
<dbReference type="Gene3D" id="1.25.40.10">
    <property type="entry name" value="Tetratricopeptide repeat domain"/>
    <property type="match status" value="1"/>
</dbReference>
<reference evidence="2 3" key="1">
    <citation type="submission" date="2024-02" db="EMBL/GenBank/DDBJ databases">
        <title>Discinaceae phylogenomics.</title>
        <authorList>
            <person name="Dirks A.C."/>
            <person name="James T.Y."/>
        </authorList>
    </citation>
    <scope>NUCLEOTIDE SEQUENCE [LARGE SCALE GENOMIC DNA]</scope>
    <source>
        <strain evidence="2 3">ACD0624</strain>
    </source>
</reference>
<organism evidence="2 3">
    <name type="scientific">Discina gigas</name>
    <dbReference type="NCBI Taxonomy" id="1032678"/>
    <lineage>
        <taxon>Eukaryota</taxon>
        <taxon>Fungi</taxon>
        <taxon>Dikarya</taxon>
        <taxon>Ascomycota</taxon>
        <taxon>Pezizomycotina</taxon>
        <taxon>Pezizomycetes</taxon>
        <taxon>Pezizales</taxon>
        <taxon>Discinaceae</taxon>
        <taxon>Discina</taxon>
    </lineage>
</organism>
<dbReference type="Pfam" id="PF12770">
    <property type="entry name" value="CHAT"/>
    <property type="match status" value="1"/>
</dbReference>
<evidence type="ECO:0000313" key="2">
    <source>
        <dbReference type="EMBL" id="KAL0631008.1"/>
    </source>
</evidence>
<accession>A0ABR3G550</accession>
<keyword evidence="3" id="KW-1185">Reference proteome</keyword>
<dbReference type="InterPro" id="IPR011990">
    <property type="entry name" value="TPR-like_helical_dom_sf"/>
</dbReference>
<sequence length="878" mass="96320">MLTAAETTAKMAEHMNFDQQFNDEQALAIQFKVTLELVQMFVNTFLATGDDGYLDTAITLATNLPSISESVDATRDEIILNLTNIKAYWNGLSSQILGSRSAVTAEGIGEGVNTPMAAYQLSRLYTRRYDECGGSEELAKAMEQTEEALGESSAGDPNRWGMLQTMGRLAHDRFERLGFVKDLERSIQCHEEALAVTPADHPTRATLLENLSMWLATRGSQLGTLQDIEDAIQHADESLAATPADHLGRALQLKTLSWHFYSRYRQLKDVIGHEHSGTLKDLEKAVTLAEEAVAMTPANHPSQGELLYTLGRFVFIKFCEMGNMQDCLYALGVNQDAWSCSLSAPTTRIKAASYAALILFGLGRWQESSSLLEDAVKLLPTVSPRFLGRNDQEHQLSALSNIAAQAISAALAAGKQASHCLTFLELGRGIINGLIMDCRSDISELKSKNPDMFERFDHLRIEIDSRSAYDETTYEQVSKRRMEAAEELEETLVNIRLLPGFSGFLSPPNPTDLMAAAEEGSIIIVNCTCYRSDAILVSKSVIKSLPLPLLLCKEAYMRMKSLRTDMIRGLNSTYRARNRALRQFLLWLWDAVVGPIFQELQLNPVAADITPPRIWWIGVGPLSMAPFHAAGNHSEGSTDNTISRAISSYISTIKALSFAREKSLELLSRTDSKVLLVAMPGTPGESPLGSASAEVSDIAGEIEKSTHATVLEHPSASEVLEKLQSCEAVHFACHGITDARNPSNSHLLLFKHNGSAAATADPLTVEKMSSTRIKTAQIAYLSACSTVDNVSEKLSGESIHIASGFQLAGFSHVLGTMWKSNDVACRDVAVAFYRSLLDGQGDKGHGKVSFSFHQAVKELRQKRLRQPIIWTSFIHTGA</sequence>
<proteinExistence type="predicted"/>
<gene>
    <name evidence="2" type="ORF">Q9L58_010144</name>
</gene>
<evidence type="ECO:0000259" key="1">
    <source>
        <dbReference type="Pfam" id="PF12770"/>
    </source>
</evidence>
<dbReference type="Proteomes" id="UP001447188">
    <property type="component" value="Unassembled WGS sequence"/>
</dbReference>
<name>A0ABR3G550_9PEZI</name>
<protein>
    <recommendedName>
        <fullName evidence="1">CHAT domain-containing protein</fullName>
    </recommendedName>
</protein>
<dbReference type="SUPFAM" id="SSF48452">
    <property type="entry name" value="TPR-like"/>
    <property type="match status" value="1"/>
</dbReference>
<dbReference type="InterPro" id="IPR024983">
    <property type="entry name" value="CHAT_dom"/>
</dbReference>
<comment type="caution">
    <text evidence="2">The sequence shown here is derived from an EMBL/GenBank/DDBJ whole genome shotgun (WGS) entry which is preliminary data.</text>
</comment>